<keyword evidence="2" id="KW-1185">Reference proteome</keyword>
<geneLocation type="plasmid" evidence="1">
    <name>pSM51_Rh02</name>
</geneLocation>
<name>A0ABY1XLI6_9HYPH</name>
<reference evidence="1 2" key="1">
    <citation type="submission" date="2019-02" db="EMBL/GenBank/DDBJ databases">
        <title>The genomic architecture of introgression among sibling species of bacteria.</title>
        <authorList>
            <person name="Cavassim M.I.A."/>
            <person name="Moeskjaer S."/>
            <person name="Moslemi C."/>
            <person name="Fields B."/>
            <person name="Bachmann A."/>
            <person name="Vilhjalmsson B."/>
            <person name="Schierup M.H."/>
            <person name="Young J.P.W."/>
            <person name="Andersen S.U."/>
        </authorList>
    </citation>
    <scope>NUCLEOTIDE SEQUENCE [LARGE SCALE GENOMIC DNA]</scope>
    <source>
        <strain evidence="1 2">SM51</strain>
        <plasmid evidence="1">pSM51_Rh02</plasmid>
    </source>
</reference>
<gene>
    <name evidence="1" type="ORF">ELH03_29125</name>
</gene>
<keyword evidence="1" id="KW-0614">Plasmid</keyword>
<comment type="caution">
    <text evidence="1">The sequence shown here is derived from an EMBL/GenBank/DDBJ whole genome shotgun (WGS) entry which is preliminary data.</text>
</comment>
<dbReference type="RefSeq" id="WP_128404409.1">
    <property type="nucleotide sequence ID" value="NZ_CP140875.1"/>
</dbReference>
<proteinExistence type="predicted"/>
<evidence type="ECO:0000313" key="1">
    <source>
        <dbReference type="EMBL" id="TBE60902.1"/>
    </source>
</evidence>
<organism evidence="1 2">
    <name type="scientific">Rhizobium beringeri</name>
    <dbReference type="NCBI Taxonomy" id="3019934"/>
    <lineage>
        <taxon>Bacteria</taxon>
        <taxon>Pseudomonadati</taxon>
        <taxon>Pseudomonadota</taxon>
        <taxon>Alphaproteobacteria</taxon>
        <taxon>Hyphomicrobiales</taxon>
        <taxon>Rhizobiaceae</taxon>
        <taxon>Rhizobium/Agrobacterium group</taxon>
        <taxon>Rhizobium</taxon>
    </lineage>
</organism>
<dbReference type="Proteomes" id="UP000291302">
    <property type="component" value="Unassembled WGS sequence"/>
</dbReference>
<protein>
    <recommendedName>
        <fullName evidence="3">Secreted protein</fullName>
    </recommendedName>
</protein>
<dbReference type="EMBL" id="SILG01000003">
    <property type="protein sequence ID" value="TBE60902.1"/>
    <property type="molecule type" value="Genomic_DNA"/>
</dbReference>
<accession>A0ABY1XLI6</accession>
<evidence type="ECO:0000313" key="2">
    <source>
        <dbReference type="Proteomes" id="UP000291302"/>
    </source>
</evidence>
<sequence length="76" mass="8612">MNVIIGLLLGFVVHKRTRILFGHRRELSTRTSILDETRGYPKIMLCVRASPHSERQRQATVPSVAGILKYAPKITI</sequence>
<evidence type="ECO:0008006" key="3">
    <source>
        <dbReference type="Google" id="ProtNLM"/>
    </source>
</evidence>